<dbReference type="PROSITE" id="PS00108">
    <property type="entry name" value="PROTEIN_KINASE_ST"/>
    <property type="match status" value="1"/>
</dbReference>
<dbReference type="EMBL" id="JAOAOG010000264">
    <property type="protein sequence ID" value="KAJ6235247.1"/>
    <property type="molecule type" value="Genomic_DNA"/>
</dbReference>
<dbReference type="PANTHER" id="PTHR24348:SF22">
    <property type="entry name" value="NON-SPECIFIC SERINE_THREONINE PROTEIN KINASE"/>
    <property type="match status" value="1"/>
</dbReference>
<evidence type="ECO:0000256" key="3">
    <source>
        <dbReference type="ARBA" id="ARBA00022777"/>
    </source>
</evidence>
<evidence type="ECO:0000256" key="5">
    <source>
        <dbReference type="PROSITE-ProRule" id="PRU10141"/>
    </source>
</evidence>
<keyword evidence="4 5" id="KW-0067">ATP-binding</keyword>
<evidence type="ECO:0000256" key="4">
    <source>
        <dbReference type="ARBA" id="ARBA00022840"/>
    </source>
</evidence>
<evidence type="ECO:0000259" key="7">
    <source>
        <dbReference type="PROSITE" id="PS50011"/>
    </source>
</evidence>
<proteinExistence type="predicted"/>
<organism evidence="8 9">
    <name type="scientific">Anaeramoeba flamelloides</name>
    <dbReference type="NCBI Taxonomy" id="1746091"/>
    <lineage>
        <taxon>Eukaryota</taxon>
        <taxon>Metamonada</taxon>
        <taxon>Anaeramoebidae</taxon>
        <taxon>Anaeramoeba</taxon>
    </lineage>
</organism>
<evidence type="ECO:0000313" key="8">
    <source>
        <dbReference type="EMBL" id="KAJ6235247.1"/>
    </source>
</evidence>
<evidence type="ECO:0000313" key="9">
    <source>
        <dbReference type="Proteomes" id="UP001150062"/>
    </source>
</evidence>
<dbReference type="PROSITE" id="PS00107">
    <property type="entry name" value="PROTEIN_KINASE_ATP"/>
    <property type="match status" value="1"/>
</dbReference>
<dbReference type="Proteomes" id="UP001150062">
    <property type="component" value="Unassembled WGS sequence"/>
</dbReference>
<feature type="compositionally biased region" description="Acidic residues" evidence="6">
    <location>
        <begin position="443"/>
        <end position="459"/>
    </location>
</feature>
<keyword evidence="2 5" id="KW-0547">Nucleotide-binding</keyword>
<sequence>MYNVNSIIEGPDFITEKEIGKGSYAIVYKGKIKSTGKVCAVKAIDLTRRKINLKKIYREIKLMKSMNHQNIVKLYDTYRTKECLYIIMEYCGRGDLDLEIQKRLHFDDLSAKKIFRQIVSALKYMHEKLFIHRDIKPQNILLCSPKRRNKKKKRKKKQEQTESGEENNFEDDLIVKLADFGLARELPNVEVDLKYTKCGTPLYMAPEILEGKEYSSKVDLWSAGAVLYQMLTGSAPFVAFDLNDLKQQFFELRLKGKPIEFPENIKVSTEAKDYVNSMLKINPKERISFEKFITHKFLDEVVVENENLNKNQNFINNNINQERENEKGNWIEKEISCEKEILNEEKQGNNIQNRLISKKKTHNKRLNKKREGKKKSLKQKKIPLKLSPNSSNNNTPLEKRVKGKVENENHLQINVFPSESIFHQNQYEEDNSESDSYNKFEEGVEEEEGGEEGGDDDEDYYSKDNDNKNEEIEKLKINKHNDQCINFVKSLRNFKPNIFTYQLYQMKSRVKVVKRLADKISKDDQSKGLVIYIKISKFLITFMEKADNFVLNNELEESKKHVVIEQMAALKRLFNTCYQNAKKKSGVIKLMTSLKFTETRVIDPVKIIYEKTFELLNEAKKHHLMNSSNTSKGKFGVVKYLLEFLLLDEEFSLRDLCSIYQLYLGIPVLQNNL</sequence>
<feature type="region of interest" description="Disordered" evidence="6">
    <location>
        <begin position="351"/>
        <end position="401"/>
    </location>
</feature>
<protein>
    <submittedName>
        <fullName evidence="8">Ovarian-specific serine/threonine-protein kinase lok-related</fullName>
    </submittedName>
</protein>
<dbReference type="Pfam" id="PF00069">
    <property type="entry name" value="Pkinase"/>
    <property type="match status" value="1"/>
</dbReference>
<keyword evidence="9" id="KW-1185">Reference proteome</keyword>
<dbReference type="Gene3D" id="1.10.510.10">
    <property type="entry name" value="Transferase(Phosphotransferase) domain 1"/>
    <property type="match status" value="1"/>
</dbReference>
<feature type="domain" description="Protein kinase" evidence="7">
    <location>
        <begin position="13"/>
        <end position="298"/>
    </location>
</feature>
<comment type="caution">
    <text evidence="8">The sequence shown here is derived from an EMBL/GenBank/DDBJ whole genome shotgun (WGS) entry which is preliminary data.</text>
</comment>
<feature type="binding site" evidence="5">
    <location>
        <position position="42"/>
    </location>
    <ligand>
        <name>ATP</name>
        <dbReference type="ChEBI" id="CHEBI:30616"/>
    </ligand>
</feature>
<accession>A0ABQ8XTF2</accession>
<name>A0ABQ8XTF2_9EUKA</name>
<evidence type="ECO:0000256" key="1">
    <source>
        <dbReference type="ARBA" id="ARBA00022679"/>
    </source>
</evidence>
<reference evidence="8" key="1">
    <citation type="submission" date="2022-08" db="EMBL/GenBank/DDBJ databases">
        <title>Novel sulfate-reducing endosymbionts in the free-living metamonad Anaeramoeba.</title>
        <authorList>
            <person name="Jerlstrom-Hultqvist J."/>
            <person name="Cepicka I."/>
            <person name="Gallot-Lavallee L."/>
            <person name="Salas-Leiva D."/>
            <person name="Curtis B.A."/>
            <person name="Zahonova K."/>
            <person name="Pipaliya S."/>
            <person name="Dacks J."/>
            <person name="Roger A.J."/>
        </authorList>
    </citation>
    <scope>NUCLEOTIDE SEQUENCE</scope>
    <source>
        <strain evidence="8">Schooner1</strain>
    </source>
</reference>
<feature type="compositionally biased region" description="Low complexity" evidence="6">
    <location>
        <begin position="384"/>
        <end position="396"/>
    </location>
</feature>
<dbReference type="SMART" id="SM00220">
    <property type="entry name" value="S_TKc"/>
    <property type="match status" value="1"/>
</dbReference>
<feature type="region of interest" description="Disordered" evidence="6">
    <location>
        <begin position="146"/>
        <end position="165"/>
    </location>
</feature>
<dbReference type="SUPFAM" id="SSF56112">
    <property type="entry name" value="Protein kinase-like (PK-like)"/>
    <property type="match status" value="1"/>
</dbReference>
<gene>
    <name evidence="8" type="ORF">M0813_03931</name>
</gene>
<dbReference type="InterPro" id="IPR045269">
    <property type="entry name" value="Atg1-like"/>
</dbReference>
<feature type="region of interest" description="Disordered" evidence="6">
    <location>
        <begin position="426"/>
        <end position="465"/>
    </location>
</feature>
<dbReference type="InterPro" id="IPR017441">
    <property type="entry name" value="Protein_kinase_ATP_BS"/>
</dbReference>
<evidence type="ECO:0000256" key="6">
    <source>
        <dbReference type="SAM" id="MobiDB-lite"/>
    </source>
</evidence>
<evidence type="ECO:0000256" key="2">
    <source>
        <dbReference type="ARBA" id="ARBA00022741"/>
    </source>
</evidence>
<dbReference type="InterPro" id="IPR011009">
    <property type="entry name" value="Kinase-like_dom_sf"/>
</dbReference>
<keyword evidence="3 8" id="KW-0418">Kinase</keyword>
<feature type="compositionally biased region" description="Basic residues" evidence="6">
    <location>
        <begin position="356"/>
        <end position="383"/>
    </location>
</feature>
<keyword evidence="1" id="KW-0808">Transferase</keyword>
<dbReference type="GO" id="GO:0016301">
    <property type="term" value="F:kinase activity"/>
    <property type="evidence" value="ECO:0007669"/>
    <property type="project" value="UniProtKB-KW"/>
</dbReference>
<dbReference type="InterPro" id="IPR008271">
    <property type="entry name" value="Ser/Thr_kinase_AS"/>
</dbReference>
<feature type="compositionally biased region" description="Basic residues" evidence="6">
    <location>
        <begin position="146"/>
        <end position="157"/>
    </location>
</feature>
<dbReference type="PROSITE" id="PS50011">
    <property type="entry name" value="PROTEIN_KINASE_DOM"/>
    <property type="match status" value="1"/>
</dbReference>
<dbReference type="PANTHER" id="PTHR24348">
    <property type="entry name" value="SERINE/THREONINE-PROTEIN KINASE UNC-51-RELATED"/>
    <property type="match status" value="1"/>
</dbReference>
<dbReference type="InterPro" id="IPR000719">
    <property type="entry name" value="Prot_kinase_dom"/>
</dbReference>